<protein>
    <submittedName>
        <fullName evidence="5">ABC transporter ATP-binding protein</fullName>
    </submittedName>
</protein>
<dbReference type="EMBL" id="VUMO01000004">
    <property type="protein sequence ID" value="MSS19617.1"/>
    <property type="molecule type" value="Genomic_DNA"/>
</dbReference>
<dbReference type="GO" id="GO:0005524">
    <property type="term" value="F:ATP binding"/>
    <property type="evidence" value="ECO:0007669"/>
    <property type="project" value="UniProtKB-KW"/>
</dbReference>
<reference evidence="5 6" key="1">
    <citation type="submission" date="2019-08" db="EMBL/GenBank/DDBJ databases">
        <title>In-depth cultivation of the pig gut microbiome towards novel bacterial diversity and tailored functional studies.</title>
        <authorList>
            <person name="Wylensek D."/>
            <person name="Hitch T.C.A."/>
            <person name="Clavel T."/>
        </authorList>
    </citation>
    <scope>NUCLEOTIDE SEQUENCE [LARGE SCALE GENOMIC DNA]</scope>
    <source>
        <strain evidence="5 6">RF-744-FAT-4</strain>
    </source>
</reference>
<dbReference type="InterPro" id="IPR003593">
    <property type="entry name" value="AAA+_ATPase"/>
</dbReference>
<keyword evidence="1" id="KW-0813">Transport</keyword>
<accession>A0A7X2NFH0</accession>
<name>A0A7X2NFH0_9FIRM</name>
<keyword evidence="2" id="KW-0547">Nucleotide-binding</keyword>
<organism evidence="5 6">
    <name type="scientific">Pseudoramibacter porci</name>
    <dbReference type="NCBI Taxonomy" id="2606631"/>
    <lineage>
        <taxon>Bacteria</taxon>
        <taxon>Bacillati</taxon>
        <taxon>Bacillota</taxon>
        <taxon>Clostridia</taxon>
        <taxon>Eubacteriales</taxon>
        <taxon>Eubacteriaceae</taxon>
        <taxon>Pseudoramibacter</taxon>
    </lineage>
</organism>
<evidence type="ECO:0000256" key="2">
    <source>
        <dbReference type="ARBA" id="ARBA00022741"/>
    </source>
</evidence>
<evidence type="ECO:0000313" key="5">
    <source>
        <dbReference type="EMBL" id="MSS19617.1"/>
    </source>
</evidence>
<dbReference type="PROSITE" id="PS50893">
    <property type="entry name" value="ABC_TRANSPORTER_2"/>
    <property type="match status" value="1"/>
</dbReference>
<dbReference type="GO" id="GO:0016887">
    <property type="term" value="F:ATP hydrolysis activity"/>
    <property type="evidence" value="ECO:0007669"/>
    <property type="project" value="InterPro"/>
</dbReference>
<dbReference type="InterPro" id="IPR003439">
    <property type="entry name" value="ABC_transporter-like_ATP-bd"/>
</dbReference>
<proteinExistence type="predicted"/>
<dbReference type="InterPro" id="IPR051782">
    <property type="entry name" value="ABC_Transporter_VariousFunc"/>
</dbReference>
<keyword evidence="6" id="KW-1185">Reference proteome</keyword>
<dbReference type="Proteomes" id="UP000461754">
    <property type="component" value="Unassembled WGS sequence"/>
</dbReference>
<dbReference type="PANTHER" id="PTHR42939:SF3">
    <property type="entry name" value="ABC TRANSPORTER ATP-BINDING COMPONENT"/>
    <property type="match status" value="1"/>
</dbReference>
<feature type="domain" description="ABC transporter" evidence="4">
    <location>
        <begin position="1"/>
        <end position="228"/>
    </location>
</feature>
<dbReference type="PANTHER" id="PTHR42939">
    <property type="entry name" value="ABC TRANSPORTER ATP-BINDING PROTEIN ALBC-RELATED"/>
    <property type="match status" value="1"/>
</dbReference>
<evidence type="ECO:0000259" key="4">
    <source>
        <dbReference type="PROSITE" id="PS50893"/>
    </source>
</evidence>
<dbReference type="PROSITE" id="PS00211">
    <property type="entry name" value="ABC_TRANSPORTER_1"/>
    <property type="match status" value="1"/>
</dbReference>
<evidence type="ECO:0000313" key="6">
    <source>
        <dbReference type="Proteomes" id="UP000461754"/>
    </source>
</evidence>
<comment type="caution">
    <text evidence="5">The sequence shown here is derived from an EMBL/GenBank/DDBJ whole genome shotgun (WGS) entry which is preliminary data.</text>
</comment>
<dbReference type="Pfam" id="PF00005">
    <property type="entry name" value="ABC_tran"/>
    <property type="match status" value="1"/>
</dbReference>
<dbReference type="RefSeq" id="WP_154576027.1">
    <property type="nucleotide sequence ID" value="NZ_VUMO01000004.1"/>
</dbReference>
<keyword evidence="3 5" id="KW-0067">ATP-binding</keyword>
<dbReference type="InterPro" id="IPR017871">
    <property type="entry name" value="ABC_transporter-like_CS"/>
</dbReference>
<dbReference type="SMART" id="SM00382">
    <property type="entry name" value="AAA"/>
    <property type="match status" value="1"/>
</dbReference>
<sequence length="244" mass="27646">MGIVEVKNVSKIYPTFRLKDVSFSLEAGKITGFVGRNGSGKTTTIKAMLNLIHPDDGKIAYFGMPLAGHETEIKQRIGYSMGTVSWYPRETIREIVKVTRTFYTSWDDDAYKRYASLFGLEDNKKPIELSAGMKVKFNLLLALSHRAEVLILDEPTSGLDPFSRNELLGVFHTLKDQGVTIFFSTHIISDLEQCADTILYIHDGAIQADCSKKAFMQEYGQAGETLETILLRLERWRDREAFFK</sequence>
<dbReference type="CDD" id="cd03230">
    <property type="entry name" value="ABC_DR_subfamily_A"/>
    <property type="match status" value="1"/>
</dbReference>
<dbReference type="SUPFAM" id="SSF52540">
    <property type="entry name" value="P-loop containing nucleoside triphosphate hydrolases"/>
    <property type="match status" value="1"/>
</dbReference>
<dbReference type="Gene3D" id="3.40.50.300">
    <property type="entry name" value="P-loop containing nucleotide triphosphate hydrolases"/>
    <property type="match status" value="1"/>
</dbReference>
<evidence type="ECO:0000256" key="1">
    <source>
        <dbReference type="ARBA" id="ARBA00022448"/>
    </source>
</evidence>
<gene>
    <name evidence="5" type="ORF">FYJ52_04255</name>
</gene>
<evidence type="ECO:0000256" key="3">
    <source>
        <dbReference type="ARBA" id="ARBA00022840"/>
    </source>
</evidence>
<dbReference type="InterPro" id="IPR027417">
    <property type="entry name" value="P-loop_NTPase"/>
</dbReference>
<dbReference type="AlphaFoldDB" id="A0A7X2NFH0"/>